<dbReference type="NCBIfam" id="NF045760">
    <property type="entry name" value="YtpR"/>
    <property type="match status" value="1"/>
</dbReference>
<dbReference type="Gene3D" id="3.30.930.10">
    <property type="entry name" value="Bira Bifunctional Protein, Domain 2"/>
    <property type="match status" value="1"/>
</dbReference>
<dbReference type="InterPro" id="IPR045864">
    <property type="entry name" value="aa-tRNA-synth_II/BPL/LPL"/>
</dbReference>
<dbReference type="AlphaFoldDB" id="A0A4R3T987"/>
<evidence type="ECO:0000256" key="14">
    <source>
        <dbReference type="ARBA" id="ARBA00049255"/>
    </source>
</evidence>
<dbReference type="Pfam" id="PF17759">
    <property type="entry name" value="tRNA_synthFbeta"/>
    <property type="match status" value="1"/>
</dbReference>
<comment type="caution">
    <text evidence="20">The sequence shown here is derived from an EMBL/GenBank/DDBJ whole genome shotgun (WGS) entry which is preliminary data.</text>
</comment>
<comment type="similarity">
    <text evidence="2 15">Belongs to the phenylalanyl-tRNA synthetase beta subunit family. Type 1 subfamily.</text>
</comment>
<evidence type="ECO:0000256" key="12">
    <source>
        <dbReference type="ARBA" id="ARBA00022917"/>
    </source>
</evidence>
<dbReference type="PANTHER" id="PTHR10947">
    <property type="entry name" value="PHENYLALANYL-TRNA SYNTHETASE BETA CHAIN AND LEUCINE-RICH REPEAT-CONTAINING PROTEIN 47"/>
    <property type="match status" value="1"/>
</dbReference>
<dbReference type="Gene3D" id="2.40.50.140">
    <property type="entry name" value="Nucleic acid-binding proteins"/>
    <property type="match status" value="1"/>
</dbReference>
<evidence type="ECO:0000256" key="8">
    <source>
        <dbReference type="ARBA" id="ARBA00022741"/>
    </source>
</evidence>
<dbReference type="InterPro" id="IPR033714">
    <property type="entry name" value="tRNA_bind_bactPheRS"/>
</dbReference>
<accession>A0A4R3T987</accession>
<dbReference type="NCBIfam" id="TIGR00472">
    <property type="entry name" value="pheT_bact"/>
    <property type="match status" value="1"/>
</dbReference>
<organism evidence="20 21">
    <name type="scientific">Longicatena caecimuris</name>
    <dbReference type="NCBI Taxonomy" id="1796635"/>
    <lineage>
        <taxon>Bacteria</taxon>
        <taxon>Bacillati</taxon>
        <taxon>Bacillota</taxon>
        <taxon>Erysipelotrichia</taxon>
        <taxon>Erysipelotrichales</taxon>
        <taxon>Erysipelotrichaceae</taxon>
        <taxon>Longicatena</taxon>
    </lineage>
</organism>
<dbReference type="SMART" id="SM00874">
    <property type="entry name" value="B5"/>
    <property type="match status" value="1"/>
</dbReference>
<dbReference type="SUPFAM" id="SSF50249">
    <property type="entry name" value="Nucleic acid-binding proteins"/>
    <property type="match status" value="1"/>
</dbReference>
<dbReference type="InterPro" id="IPR004532">
    <property type="entry name" value="Phe-tRNA-ligase_IIc_bsu_bact"/>
</dbReference>
<evidence type="ECO:0000256" key="9">
    <source>
        <dbReference type="ARBA" id="ARBA00022840"/>
    </source>
</evidence>
<dbReference type="InterPro" id="IPR009061">
    <property type="entry name" value="DNA-bd_dom_put_sf"/>
</dbReference>
<dbReference type="Proteomes" id="UP000295773">
    <property type="component" value="Unassembled WGS sequence"/>
</dbReference>
<name>A0A4R3T987_9FIRM</name>
<evidence type="ECO:0000256" key="10">
    <source>
        <dbReference type="ARBA" id="ARBA00022842"/>
    </source>
</evidence>
<keyword evidence="12 15" id="KW-0648">Protein biosynthesis</keyword>
<keyword evidence="4 15" id="KW-0963">Cytoplasm</keyword>
<protein>
    <recommendedName>
        <fullName evidence="15">Phenylalanine--tRNA ligase beta subunit</fullName>
        <ecNumber evidence="15">6.1.1.20</ecNumber>
    </recommendedName>
    <alternativeName>
        <fullName evidence="15">Phenylalanyl-tRNA synthetase beta subunit</fullName>
        <shortName evidence="15">PheRS</shortName>
    </alternativeName>
</protein>
<evidence type="ECO:0000313" key="21">
    <source>
        <dbReference type="Proteomes" id="UP000295773"/>
    </source>
</evidence>
<comment type="catalytic activity">
    <reaction evidence="14 15">
        <text>tRNA(Phe) + L-phenylalanine + ATP = L-phenylalanyl-tRNA(Phe) + AMP + diphosphate + H(+)</text>
        <dbReference type="Rhea" id="RHEA:19413"/>
        <dbReference type="Rhea" id="RHEA-COMP:9668"/>
        <dbReference type="Rhea" id="RHEA-COMP:9699"/>
        <dbReference type="ChEBI" id="CHEBI:15378"/>
        <dbReference type="ChEBI" id="CHEBI:30616"/>
        <dbReference type="ChEBI" id="CHEBI:33019"/>
        <dbReference type="ChEBI" id="CHEBI:58095"/>
        <dbReference type="ChEBI" id="CHEBI:78442"/>
        <dbReference type="ChEBI" id="CHEBI:78531"/>
        <dbReference type="ChEBI" id="CHEBI:456215"/>
        <dbReference type="EC" id="6.1.1.20"/>
    </reaction>
</comment>
<feature type="domain" description="TRNA-binding" evidence="17">
    <location>
        <begin position="39"/>
        <end position="152"/>
    </location>
</feature>
<evidence type="ECO:0000256" key="15">
    <source>
        <dbReference type="HAMAP-Rule" id="MF_00283"/>
    </source>
</evidence>
<dbReference type="EC" id="6.1.1.20" evidence="15"/>
<dbReference type="SMART" id="SM00873">
    <property type="entry name" value="B3_4"/>
    <property type="match status" value="1"/>
</dbReference>
<keyword evidence="7 15" id="KW-0479">Metal-binding</keyword>
<evidence type="ECO:0000256" key="6">
    <source>
        <dbReference type="ARBA" id="ARBA00022598"/>
    </source>
</evidence>
<evidence type="ECO:0000256" key="16">
    <source>
        <dbReference type="PROSITE-ProRule" id="PRU00209"/>
    </source>
</evidence>
<dbReference type="PROSITE" id="PS51447">
    <property type="entry name" value="FDX_ACB"/>
    <property type="match status" value="1"/>
</dbReference>
<keyword evidence="5 16" id="KW-0820">tRNA-binding</keyword>
<keyword evidence="21" id="KW-1185">Reference proteome</keyword>
<dbReference type="EMBL" id="SMBP01000013">
    <property type="protein sequence ID" value="TCU58401.1"/>
    <property type="molecule type" value="Genomic_DNA"/>
</dbReference>
<keyword evidence="11 16" id="KW-0694">RNA-binding</keyword>
<dbReference type="CDD" id="cd02796">
    <property type="entry name" value="tRNA_bind_bactPheRS"/>
    <property type="match status" value="1"/>
</dbReference>
<dbReference type="Gene3D" id="3.30.70.380">
    <property type="entry name" value="Ferrodoxin-fold anticodon-binding domain"/>
    <property type="match status" value="1"/>
</dbReference>
<dbReference type="FunFam" id="2.40.50.140:FF:000045">
    <property type="entry name" value="Phenylalanine--tRNA ligase beta subunit"/>
    <property type="match status" value="1"/>
</dbReference>
<proteinExistence type="inferred from homology"/>
<dbReference type="InterPro" id="IPR005121">
    <property type="entry name" value="Fdx_antiC-bd"/>
</dbReference>
<feature type="binding site" evidence="15">
    <location>
        <position position="463"/>
    </location>
    <ligand>
        <name>Mg(2+)</name>
        <dbReference type="ChEBI" id="CHEBI:18420"/>
        <note>shared with alpha subunit</note>
    </ligand>
</feature>
<dbReference type="FunFam" id="3.30.70.380:FF:000001">
    <property type="entry name" value="Phenylalanine--tRNA ligase beta subunit"/>
    <property type="match status" value="1"/>
</dbReference>
<dbReference type="InterPro" id="IPR036690">
    <property type="entry name" value="Fdx_antiC-bd_sf"/>
</dbReference>
<dbReference type="PROSITE" id="PS50886">
    <property type="entry name" value="TRBD"/>
    <property type="match status" value="1"/>
</dbReference>
<evidence type="ECO:0000256" key="2">
    <source>
        <dbReference type="ARBA" id="ARBA00008653"/>
    </source>
</evidence>
<dbReference type="PROSITE" id="PS51483">
    <property type="entry name" value="B5"/>
    <property type="match status" value="1"/>
</dbReference>
<dbReference type="Pfam" id="PF03147">
    <property type="entry name" value="FDX-ACB"/>
    <property type="match status" value="1"/>
</dbReference>
<dbReference type="SMART" id="SM00896">
    <property type="entry name" value="FDX-ACB"/>
    <property type="match status" value="1"/>
</dbReference>
<dbReference type="Pfam" id="PF03483">
    <property type="entry name" value="B3_4"/>
    <property type="match status" value="1"/>
</dbReference>
<dbReference type="GO" id="GO:0006432">
    <property type="term" value="P:phenylalanyl-tRNA aminoacylation"/>
    <property type="evidence" value="ECO:0007669"/>
    <property type="project" value="UniProtKB-UniRule"/>
</dbReference>
<keyword evidence="8 15" id="KW-0547">Nucleotide-binding</keyword>
<evidence type="ECO:0000259" key="18">
    <source>
        <dbReference type="PROSITE" id="PS51447"/>
    </source>
</evidence>
<dbReference type="CDD" id="cd00769">
    <property type="entry name" value="PheRS_beta_core"/>
    <property type="match status" value="1"/>
</dbReference>
<dbReference type="GO" id="GO:0005524">
    <property type="term" value="F:ATP binding"/>
    <property type="evidence" value="ECO:0007669"/>
    <property type="project" value="UniProtKB-UniRule"/>
</dbReference>
<dbReference type="GO" id="GO:0000287">
    <property type="term" value="F:magnesium ion binding"/>
    <property type="evidence" value="ECO:0007669"/>
    <property type="project" value="UniProtKB-UniRule"/>
</dbReference>
<evidence type="ECO:0000256" key="1">
    <source>
        <dbReference type="ARBA" id="ARBA00004496"/>
    </source>
</evidence>
<keyword evidence="10 15" id="KW-0460">Magnesium</keyword>
<dbReference type="GO" id="GO:0140096">
    <property type="term" value="F:catalytic activity, acting on a protein"/>
    <property type="evidence" value="ECO:0007669"/>
    <property type="project" value="UniProtKB-ARBA"/>
</dbReference>
<dbReference type="SUPFAM" id="SSF55681">
    <property type="entry name" value="Class II aaRS and biotin synthetases"/>
    <property type="match status" value="1"/>
</dbReference>
<gene>
    <name evidence="15" type="primary">pheT</name>
    <name evidence="20" type="ORF">EDD61_11325</name>
</gene>
<evidence type="ECO:0000256" key="4">
    <source>
        <dbReference type="ARBA" id="ARBA00022490"/>
    </source>
</evidence>
<feature type="binding site" evidence="15">
    <location>
        <position position="467"/>
    </location>
    <ligand>
        <name>Mg(2+)</name>
        <dbReference type="ChEBI" id="CHEBI:18420"/>
        <note>shared with alpha subunit</note>
    </ligand>
</feature>
<dbReference type="PANTHER" id="PTHR10947:SF0">
    <property type="entry name" value="PHENYLALANINE--TRNA LIGASE BETA SUBUNIT"/>
    <property type="match status" value="1"/>
</dbReference>
<dbReference type="SUPFAM" id="SSF46955">
    <property type="entry name" value="Putative DNA-binding domain"/>
    <property type="match status" value="1"/>
</dbReference>
<dbReference type="Pfam" id="PF03484">
    <property type="entry name" value="B5"/>
    <property type="match status" value="1"/>
</dbReference>
<keyword evidence="13 15" id="KW-0030">Aminoacyl-tRNA synthetase</keyword>
<dbReference type="InterPro" id="IPR002547">
    <property type="entry name" value="tRNA-bd_dom"/>
</dbReference>
<feature type="binding site" evidence="15">
    <location>
        <position position="457"/>
    </location>
    <ligand>
        <name>Mg(2+)</name>
        <dbReference type="ChEBI" id="CHEBI:18420"/>
        <note>shared with alpha subunit</note>
    </ligand>
</feature>
<dbReference type="RefSeq" id="WP_132224993.1">
    <property type="nucleotide sequence ID" value="NZ_JANKBG010000013.1"/>
</dbReference>
<evidence type="ECO:0000256" key="3">
    <source>
        <dbReference type="ARBA" id="ARBA00011209"/>
    </source>
</evidence>
<keyword evidence="9 15" id="KW-0067">ATP-binding</keyword>
<evidence type="ECO:0000259" key="17">
    <source>
        <dbReference type="PROSITE" id="PS50886"/>
    </source>
</evidence>
<feature type="domain" description="FDX-ACB" evidence="18">
    <location>
        <begin position="703"/>
        <end position="800"/>
    </location>
</feature>
<dbReference type="InterPro" id="IPR005146">
    <property type="entry name" value="B3/B4_tRNA-bd"/>
</dbReference>
<dbReference type="HAMAP" id="MF_00283">
    <property type="entry name" value="Phe_tRNA_synth_beta1"/>
    <property type="match status" value="1"/>
</dbReference>
<comment type="subcellular location">
    <subcellularLocation>
        <location evidence="1 15">Cytoplasm</location>
    </subcellularLocation>
</comment>
<dbReference type="GO" id="GO:0000049">
    <property type="term" value="F:tRNA binding"/>
    <property type="evidence" value="ECO:0007669"/>
    <property type="project" value="UniProtKB-UniRule"/>
</dbReference>
<comment type="subunit">
    <text evidence="3 15">Tetramer of two alpha and two beta subunits.</text>
</comment>
<evidence type="ECO:0000256" key="11">
    <source>
        <dbReference type="ARBA" id="ARBA00022884"/>
    </source>
</evidence>
<feature type="domain" description="B5" evidence="19">
    <location>
        <begin position="404"/>
        <end position="479"/>
    </location>
</feature>
<feature type="binding site" evidence="15">
    <location>
        <position position="466"/>
    </location>
    <ligand>
        <name>Mg(2+)</name>
        <dbReference type="ChEBI" id="CHEBI:18420"/>
        <note>shared with alpha subunit</note>
    </ligand>
</feature>
<dbReference type="Gene3D" id="3.30.56.10">
    <property type="match status" value="2"/>
</dbReference>
<evidence type="ECO:0000313" key="20">
    <source>
        <dbReference type="EMBL" id="TCU58401.1"/>
    </source>
</evidence>
<dbReference type="InterPro" id="IPR041616">
    <property type="entry name" value="PheRS_beta_core"/>
</dbReference>
<dbReference type="GO" id="GO:0004826">
    <property type="term" value="F:phenylalanine-tRNA ligase activity"/>
    <property type="evidence" value="ECO:0007669"/>
    <property type="project" value="UniProtKB-UniRule"/>
</dbReference>
<dbReference type="GO" id="GO:0016740">
    <property type="term" value="F:transferase activity"/>
    <property type="evidence" value="ECO:0007669"/>
    <property type="project" value="UniProtKB-ARBA"/>
</dbReference>
<dbReference type="SUPFAM" id="SSF54991">
    <property type="entry name" value="Anticodon-binding domain of PheRS"/>
    <property type="match status" value="1"/>
</dbReference>
<dbReference type="InterPro" id="IPR005147">
    <property type="entry name" value="tRNA_synthase_B5-dom"/>
</dbReference>
<dbReference type="InterPro" id="IPR012340">
    <property type="entry name" value="NA-bd_OB-fold"/>
</dbReference>
<keyword evidence="6 15" id="KW-0436">Ligase</keyword>
<dbReference type="InterPro" id="IPR020825">
    <property type="entry name" value="Phe-tRNA_synthase-like_B3/B4"/>
</dbReference>
<sequence length="801" mass="88478">MIISKKWLGQYMDLSDITIEEMAERITDAGLEVEGVAHMSSGSKLVIGKVLSCEAHPDSDHLHVCQVDLGDTSEQIVCGAPNVAAGQKVIVARVGAKLPDGEIKAGMIRGQASNGMICSLLELGVDAHMLSEESKNGIEVLDEDAPVGNEDPLGYLGLDDAILDVGLTPNRNDCMAAWSMALETGAILHKEVTLPYEEGSANIGTPTKLKVSSETEKCPLFLGKVINHVTIKPSPKWMKELLMAAGMKSINNVVDISNIVMLETGQPLHFYDINAIPAQEITVKDHQACTYTALDGVDYALTDDDIVITTEGKPIGIAGIMGGDDSKIEDTTSGIIIEAAIFHHVAIRNTARRLNLNTDASVRYQKGIEPMATFKAMDRAVALLREYADADGIEETVQYGDNHYTPVAFDVNLDSINKLLGTTFAEAEVMQVLEDLHFAPSKQGENIHVCIPSYRTDISMEADIAEEIIRILGYDRLPSTLPYMPATLGALDKRQRMRRRVRDILSNLGYNEAVSYSLVSKKHIEDAILPCSQDIVEMASPMSEDRRYVRNSLLPSLLGCIAYNQARNQHDVALFEISNVYGNHHVEERLAVAASGALQKNRWQKFSVDVDFYTLKGLAESMLEALGFSNNRIRVQENKLDTKHFHPYRSAELYLGKELLGIFGEIHPAMAKEYAIDDVYGMELNLEVLLNNKASKVKFIEVSKYPSVSRDLALVVKEDVKVADILNSIRKNGKLGKENIIQNVEVFDVYTGEHVEEGHKSIALSINFQSNERTLKDKEINEIFDKILETLKHDVDAQLRA</sequence>
<comment type="cofactor">
    <cofactor evidence="15">
        <name>Mg(2+)</name>
        <dbReference type="ChEBI" id="CHEBI:18420"/>
    </cofactor>
    <text evidence="15">Binds 2 magnesium ions per tetramer.</text>
</comment>
<dbReference type="Gene3D" id="3.50.40.10">
    <property type="entry name" value="Phenylalanyl-trna Synthetase, Chain B, domain 3"/>
    <property type="match status" value="1"/>
</dbReference>
<dbReference type="SUPFAM" id="SSF56037">
    <property type="entry name" value="PheT/TilS domain"/>
    <property type="match status" value="1"/>
</dbReference>
<dbReference type="InterPro" id="IPR045060">
    <property type="entry name" value="Phe-tRNA-ligase_IIc_bsu"/>
</dbReference>
<evidence type="ECO:0000256" key="13">
    <source>
        <dbReference type="ARBA" id="ARBA00023146"/>
    </source>
</evidence>
<dbReference type="Pfam" id="PF01588">
    <property type="entry name" value="tRNA_bind"/>
    <property type="match status" value="1"/>
</dbReference>
<reference evidence="20 21" key="1">
    <citation type="submission" date="2019-03" db="EMBL/GenBank/DDBJ databases">
        <title>Genomic Encyclopedia of Type Strains, Phase IV (KMG-IV): sequencing the most valuable type-strain genomes for metagenomic binning, comparative biology and taxonomic classification.</title>
        <authorList>
            <person name="Goeker M."/>
        </authorList>
    </citation>
    <scope>NUCLEOTIDE SEQUENCE [LARGE SCALE GENOMIC DNA]</scope>
    <source>
        <strain evidence="20 21">DSM 29481</strain>
    </source>
</reference>
<evidence type="ECO:0000256" key="7">
    <source>
        <dbReference type="ARBA" id="ARBA00022723"/>
    </source>
</evidence>
<evidence type="ECO:0000256" key="5">
    <source>
        <dbReference type="ARBA" id="ARBA00022555"/>
    </source>
</evidence>
<dbReference type="GO" id="GO:0009328">
    <property type="term" value="C:phenylalanine-tRNA ligase complex"/>
    <property type="evidence" value="ECO:0007669"/>
    <property type="project" value="TreeGrafter"/>
</dbReference>
<evidence type="ECO:0000259" key="19">
    <source>
        <dbReference type="PROSITE" id="PS51483"/>
    </source>
</evidence>